<dbReference type="SUPFAM" id="SSF55729">
    <property type="entry name" value="Acyl-CoA N-acyltransferases (Nat)"/>
    <property type="match status" value="2"/>
</dbReference>
<keyword evidence="2" id="KW-0808">Transferase</keyword>
<proteinExistence type="predicted"/>
<comment type="caution">
    <text evidence="2">The sequence shown here is derived from an EMBL/GenBank/DDBJ whole genome shotgun (WGS) entry which is preliminary data.</text>
</comment>
<accession>A0A4R2HWN3</accession>
<organism evidence="2 3">
    <name type="scientific">Kribbella steppae</name>
    <dbReference type="NCBI Taxonomy" id="2512223"/>
    <lineage>
        <taxon>Bacteria</taxon>
        <taxon>Bacillati</taxon>
        <taxon>Actinomycetota</taxon>
        <taxon>Actinomycetes</taxon>
        <taxon>Propionibacteriales</taxon>
        <taxon>Kribbellaceae</taxon>
        <taxon>Kribbella</taxon>
    </lineage>
</organism>
<keyword evidence="3" id="KW-1185">Reference proteome</keyword>
<dbReference type="Proteomes" id="UP000294508">
    <property type="component" value="Unassembled WGS sequence"/>
</dbReference>
<dbReference type="Pfam" id="PF00583">
    <property type="entry name" value="Acetyltransf_1"/>
    <property type="match status" value="1"/>
</dbReference>
<dbReference type="CDD" id="cd04301">
    <property type="entry name" value="NAT_SF"/>
    <property type="match status" value="1"/>
</dbReference>
<dbReference type="PROSITE" id="PS51186">
    <property type="entry name" value="GNAT"/>
    <property type="match status" value="1"/>
</dbReference>
<evidence type="ECO:0000259" key="1">
    <source>
        <dbReference type="PROSITE" id="PS51186"/>
    </source>
</evidence>
<feature type="domain" description="N-acetyltransferase" evidence="1">
    <location>
        <begin position="4"/>
        <end position="190"/>
    </location>
</feature>
<gene>
    <name evidence="2" type="ORF">EV652_101760</name>
</gene>
<reference evidence="2 3" key="1">
    <citation type="journal article" date="2015" name="Stand. Genomic Sci.">
        <title>Genomic Encyclopedia of Bacterial and Archaeal Type Strains, Phase III: the genomes of soil and plant-associated and newly described type strains.</title>
        <authorList>
            <person name="Whitman W.B."/>
            <person name="Woyke T."/>
            <person name="Klenk H.P."/>
            <person name="Zhou Y."/>
            <person name="Lilburn T.G."/>
            <person name="Beck B.J."/>
            <person name="De Vos P."/>
            <person name="Vandamme P."/>
            <person name="Eisen J.A."/>
            <person name="Garrity G."/>
            <person name="Hugenholtz P."/>
            <person name="Kyrpides N.C."/>
        </authorList>
    </citation>
    <scope>NUCLEOTIDE SEQUENCE [LARGE SCALE GENOMIC DNA]</scope>
    <source>
        <strain evidence="2 3">VKM Ac-2572</strain>
    </source>
</reference>
<dbReference type="AlphaFoldDB" id="A0A4R2HWN3"/>
<dbReference type="GO" id="GO:0016747">
    <property type="term" value="F:acyltransferase activity, transferring groups other than amino-acyl groups"/>
    <property type="evidence" value="ECO:0007669"/>
    <property type="project" value="InterPro"/>
</dbReference>
<name>A0A4R2HWN3_9ACTN</name>
<dbReference type="EMBL" id="SLWN01000001">
    <property type="protein sequence ID" value="TCO35874.1"/>
    <property type="molecule type" value="Genomic_DNA"/>
</dbReference>
<evidence type="ECO:0000313" key="2">
    <source>
        <dbReference type="EMBL" id="TCO35874.1"/>
    </source>
</evidence>
<dbReference type="RefSeq" id="WP_242001530.1">
    <property type="nucleotide sequence ID" value="NZ_SLWN01000001.1"/>
</dbReference>
<evidence type="ECO:0000313" key="3">
    <source>
        <dbReference type="Proteomes" id="UP000294508"/>
    </source>
</evidence>
<sequence length="330" mass="36947">MHIVTVDGRDPDVFKQFFQIKDGVRREELEFPAGLGLEEARVLMTGNHSDLRADGLGLVDGDTWAGIVWLDWWLLDNTQTVDVEFAVDPSYRRRGVATRLLEAVIDRARAEGRRVLSGLNMAGDPVTGESPGTAFAAARGFVRKHAELHQVLELPVPDEQLAAFDQPIPGYRIVQWREHAPEEWLEQFAELLTGMAEDVPHGDRTVEATRWTPELIREAEARRIAQGRFTYTTAAVHSQSGELAAYTQMGGSPATPDRRNQYDTYVRRSHRGNRLGIAVKAPNLRALQADLAQSVALHTWNAPENAPMIAVNDKLGFRRVAQRTIWELSI</sequence>
<dbReference type="Gene3D" id="3.40.630.30">
    <property type="match status" value="1"/>
</dbReference>
<dbReference type="InterPro" id="IPR000182">
    <property type="entry name" value="GNAT_dom"/>
</dbReference>
<dbReference type="InterPro" id="IPR016181">
    <property type="entry name" value="Acyl_CoA_acyltransferase"/>
</dbReference>
<protein>
    <submittedName>
        <fullName evidence="2">Acetyltransferase (GNAT) family protein</fullName>
    </submittedName>
</protein>